<evidence type="ECO:0000259" key="3">
    <source>
        <dbReference type="PROSITE" id="PS51677"/>
    </source>
</evidence>
<dbReference type="InterPro" id="IPR011330">
    <property type="entry name" value="Glyco_hydro/deAcase_b/a-brl"/>
</dbReference>
<protein>
    <recommendedName>
        <fullName evidence="3">NodB homology domain-containing protein</fullName>
    </recommendedName>
</protein>
<dbReference type="SUPFAM" id="SSF88713">
    <property type="entry name" value="Glycoside hydrolase/deacetylase"/>
    <property type="match status" value="1"/>
</dbReference>
<comment type="caution">
    <text evidence="4">The sequence shown here is derived from an EMBL/GenBank/DDBJ whole genome shotgun (WGS) entry which is preliminary data.</text>
</comment>
<reference evidence="5" key="1">
    <citation type="journal article" date="2019" name="Int. J. Syst. Evol. Microbiol.">
        <title>The Global Catalogue of Microorganisms (GCM) 10K type strain sequencing project: providing services to taxonomists for standard genome sequencing and annotation.</title>
        <authorList>
            <consortium name="The Broad Institute Genomics Platform"/>
            <consortium name="The Broad Institute Genome Sequencing Center for Infectious Disease"/>
            <person name="Wu L."/>
            <person name="Ma J."/>
        </authorList>
    </citation>
    <scope>NUCLEOTIDE SEQUENCE [LARGE SCALE GENOMIC DNA]</scope>
    <source>
        <strain evidence="5">JCM 14370</strain>
    </source>
</reference>
<dbReference type="InterPro" id="IPR051398">
    <property type="entry name" value="Polysacch_Deacetylase"/>
</dbReference>
<dbReference type="PANTHER" id="PTHR34216">
    <property type="match status" value="1"/>
</dbReference>
<dbReference type="PANTHER" id="PTHR34216:SF3">
    <property type="entry name" value="POLY-BETA-1,6-N-ACETYL-D-GLUCOSAMINE N-DEACETYLASE"/>
    <property type="match status" value="1"/>
</dbReference>
<feature type="domain" description="NodB homology" evidence="3">
    <location>
        <begin position="65"/>
        <end position="267"/>
    </location>
</feature>
<evidence type="ECO:0000256" key="2">
    <source>
        <dbReference type="ARBA" id="ARBA00022729"/>
    </source>
</evidence>
<dbReference type="EMBL" id="BMOD01000026">
    <property type="protein sequence ID" value="GGJ53286.1"/>
    <property type="molecule type" value="Genomic_DNA"/>
</dbReference>
<keyword evidence="2" id="KW-0732">Signal</keyword>
<dbReference type="Proteomes" id="UP000632222">
    <property type="component" value="Unassembled WGS sequence"/>
</dbReference>
<organism evidence="4 5">
    <name type="scientific">Deinococcus roseus</name>
    <dbReference type="NCBI Taxonomy" id="392414"/>
    <lineage>
        <taxon>Bacteria</taxon>
        <taxon>Thermotogati</taxon>
        <taxon>Deinococcota</taxon>
        <taxon>Deinococci</taxon>
        <taxon>Deinococcales</taxon>
        <taxon>Deinococcaceae</taxon>
        <taxon>Deinococcus</taxon>
    </lineage>
</organism>
<sequence>MLVSLALGSVPAQAFSFVLVYHRVGVSSGMTLGVAAGSLKDQVVRLKNSGHTFEVASKAQNCNETCVVITFDDGYRDVYEEAFPVLKELGVPATFFVITEKVGTEGFVTWEELKEMQQAGWEIDSHTANHARLIDLPPYALQAELEKSQQAIRDHLGTEAPCVAYPFGVHDARVRNLTAEHYDCGFGMWMGLNGDTTDPMALHRPFISPWDNSDFLNFKAHSGIDHTLLIGLLPLADWQLGVPTDTRDSGLNPFPYTLLGDMEYDLDLSWGQRQHALKYRKNDFSAQVYLERGRHSYNELSVAYHLEPISLGVGYGNGGVILGASANLLNYGEAYGYYQPMTAQYGFGTELIPLPYLRVKSSYGNKDGFAAGMEYALPLVQEEGRPYRLNLDYDQQKWLAGGSAYFGSFKLKLSSDFQTTVKLKFSALW</sequence>
<dbReference type="PROSITE" id="PS51677">
    <property type="entry name" value="NODB"/>
    <property type="match status" value="1"/>
</dbReference>
<accession>A0ABQ2DCF9</accession>
<proteinExistence type="predicted"/>
<dbReference type="CDD" id="cd10918">
    <property type="entry name" value="CE4_NodB_like_5s_6s"/>
    <property type="match status" value="1"/>
</dbReference>
<keyword evidence="5" id="KW-1185">Reference proteome</keyword>
<comment type="subcellular location">
    <subcellularLocation>
        <location evidence="1">Secreted</location>
    </subcellularLocation>
</comment>
<evidence type="ECO:0000313" key="5">
    <source>
        <dbReference type="Proteomes" id="UP000632222"/>
    </source>
</evidence>
<dbReference type="InterPro" id="IPR002509">
    <property type="entry name" value="NODB_dom"/>
</dbReference>
<name>A0ABQ2DCF9_9DEIO</name>
<gene>
    <name evidence="4" type="ORF">GCM10008938_44120</name>
</gene>
<evidence type="ECO:0000256" key="1">
    <source>
        <dbReference type="ARBA" id="ARBA00004613"/>
    </source>
</evidence>
<evidence type="ECO:0000313" key="4">
    <source>
        <dbReference type="EMBL" id="GGJ53286.1"/>
    </source>
</evidence>
<dbReference type="Pfam" id="PF01522">
    <property type="entry name" value="Polysacc_deac_1"/>
    <property type="match status" value="1"/>
</dbReference>
<dbReference type="Gene3D" id="3.20.20.370">
    <property type="entry name" value="Glycoside hydrolase/deacetylase"/>
    <property type="match status" value="1"/>
</dbReference>